<keyword evidence="1" id="KW-0645">Protease</keyword>
<reference evidence="7" key="1">
    <citation type="submission" date="2024-06" db="EMBL/GenBank/DDBJ databases">
        <title>Sequencing and assembly of the genome of Dyadobacter sp. strain 676, a symbiont of Cyamopsis tetragonoloba.</title>
        <authorList>
            <person name="Guro P."/>
            <person name="Sazanova A."/>
            <person name="Kuznetsova I."/>
            <person name="Belimov A."/>
            <person name="Safronova V."/>
        </authorList>
    </citation>
    <scope>NUCLEOTIDE SEQUENCE</scope>
    <source>
        <strain evidence="7">676</strain>
    </source>
</reference>
<evidence type="ECO:0000256" key="1">
    <source>
        <dbReference type="ARBA" id="ARBA00022670"/>
    </source>
</evidence>
<keyword evidence="3" id="KW-0378">Hydrolase</keyword>
<dbReference type="GO" id="GO:0006508">
    <property type="term" value="P:proteolysis"/>
    <property type="evidence" value="ECO:0007669"/>
    <property type="project" value="UniProtKB-KW"/>
</dbReference>
<dbReference type="GO" id="GO:0008237">
    <property type="term" value="F:metallopeptidase activity"/>
    <property type="evidence" value="ECO:0007669"/>
    <property type="project" value="UniProtKB-KW"/>
</dbReference>
<dbReference type="SUPFAM" id="SSF102712">
    <property type="entry name" value="JAB1/MPN domain"/>
    <property type="match status" value="1"/>
</dbReference>
<keyword evidence="5" id="KW-0482">Metalloprotease</keyword>
<evidence type="ECO:0000256" key="4">
    <source>
        <dbReference type="ARBA" id="ARBA00022833"/>
    </source>
</evidence>
<protein>
    <submittedName>
        <fullName evidence="7">Mov34/MPN/PAD-1 family protein</fullName>
    </submittedName>
</protein>
<dbReference type="InterPro" id="IPR028090">
    <property type="entry name" value="JAB_dom_prok"/>
</dbReference>
<feature type="domain" description="JAB" evidence="6">
    <location>
        <begin position="16"/>
        <end position="58"/>
    </location>
</feature>
<evidence type="ECO:0000256" key="5">
    <source>
        <dbReference type="ARBA" id="ARBA00023049"/>
    </source>
</evidence>
<dbReference type="Gene3D" id="3.40.140.10">
    <property type="entry name" value="Cytidine Deaminase, domain 2"/>
    <property type="match status" value="1"/>
</dbReference>
<dbReference type="AlphaFoldDB" id="A0AAU8FU14"/>
<proteinExistence type="predicted"/>
<evidence type="ECO:0000256" key="2">
    <source>
        <dbReference type="ARBA" id="ARBA00022723"/>
    </source>
</evidence>
<evidence type="ECO:0000259" key="6">
    <source>
        <dbReference type="Pfam" id="PF14464"/>
    </source>
</evidence>
<keyword evidence="4" id="KW-0862">Zinc</keyword>
<sequence length="89" mass="10244">MSGQIIINYEFENSHGQIIYLGEWHTHPECSPSPSQRDLSMIREQFKLTSLNTNFVLLLIQGFEVLDVGVLDKRGFVSRLITYPVHPQL</sequence>
<accession>A0AAU8FU14</accession>
<keyword evidence="2" id="KW-0479">Metal-binding</keyword>
<dbReference type="EMBL" id="CP159289">
    <property type="protein sequence ID" value="XCH27903.1"/>
    <property type="molecule type" value="Genomic_DNA"/>
</dbReference>
<dbReference type="GO" id="GO:0046872">
    <property type="term" value="F:metal ion binding"/>
    <property type="evidence" value="ECO:0007669"/>
    <property type="project" value="UniProtKB-KW"/>
</dbReference>
<name>A0AAU8FU14_9BACT</name>
<gene>
    <name evidence="7" type="ORF">ABV298_04900</name>
</gene>
<dbReference type="RefSeq" id="WP_353723141.1">
    <property type="nucleotide sequence ID" value="NZ_CP159289.1"/>
</dbReference>
<evidence type="ECO:0000256" key="3">
    <source>
        <dbReference type="ARBA" id="ARBA00022801"/>
    </source>
</evidence>
<evidence type="ECO:0000313" key="7">
    <source>
        <dbReference type="EMBL" id="XCH27903.1"/>
    </source>
</evidence>
<dbReference type="Pfam" id="PF14464">
    <property type="entry name" value="Prok-JAB"/>
    <property type="match status" value="1"/>
</dbReference>
<organism evidence="7">
    <name type="scientific">Dyadobacter sp. 676</name>
    <dbReference type="NCBI Taxonomy" id="3088362"/>
    <lineage>
        <taxon>Bacteria</taxon>
        <taxon>Pseudomonadati</taxon>
        <taxon>Bacteroidota</taxon>
        <taxon>Cytophagia</taxon>
        <taxon>Cytophagales</taxon>
        <taxon>Spirosomataceae</taxon>
        <taxon>Dyadobacter</taxon>
    </lineage>
</organism>